<dbReference type="EMBL" id="JAHRIN010018430">
    <property type="protein sequence ID" value="MEQ2197965.1"/>
    <property type="molecule type" value="Genomic_DNA"/>
</dbReference>
<feature type="non-terminal residue" evidence="1">
    <location>
        <position position="1"/>
    </location>
</feature>
<organism evidence="1 2">
    <name type="scientific">Xenoophorus captivus</name>
    <dbReference type="NCBI Taxonomy" id="1517983"/>
    <lineage>
        <taxon>Eukaryota</taxon>
        <taxon>Metazoa</taxon>
        <taxon>Chordata</taxon>
        <taxon>Craniata</taxon>
        <taxon>Vertebrata</taxon>
        <taxon>Euteleostomi</taxon>
        <taxon>Actinopterygii</taxon>
        <taxon>Neopterygii</taxon>
        <taxon>Teleostei</taxon>
        <taxon>Neoteleostei</taxon>
        <taxon>Acanthomorphata</taxon>
        <taxon>Ovalentaria</taxon>
        <taxon>Atherinomorphae</taxon>
        <taxon>Cyprinodontiformes</taxon>
        <taxon>Goodeidae</taxon>
        <taxon>Xenoophorus</taxon>
    </lineage>
</organism>
<accession>A0ABV0QQ71</accession>
<reference evidence="1 2" key="1">
    <citation type="submission" date="2021-06" db="EMBL/GenBank/DDBJ databases">
        <authorList>
            <person name="Palmer J.M."/>
        </authorList>
    </citation>
    <scope>NUCLEOTIDE SEQUENCE [LARGE SCALE GENOMIC DNA]</scope>
    <source>
        <strain evidence="1 2">XC_2019</strain>
        <tissue evidence="1">Muscle</tissue>
    </source>
</reference>
<name>A0ABV0QQ71_9TELE</name>
<sequence length="70" mass="7401">AIVFRPQAGVSLDQSDVSLASCAADGTVKLWNLERGLDAFGRKSAPLVDKLRLAKFGPQGRNSDSGCPEI</sequence>
<keyword evidence="2" id="KW-1185">Reference proteome</keyword>
<comment type="caution">
    <text evidence="1">The sequence shown here is derived from an EMBL/GenBank/DDBJ whole genome shotgun (WGS) entry which is preliminary data.</text>
</comment>
<evidence type="ECO:0000313" key="1">
    <source>
        <dbReference type="EMBL" id="MEQ2197965.1"/>
    </source>
</evidence>
<dbReference type="Proteomes" id="UP001434883">
    <property type="component" value="Unassembled WGS sequence"/>
</dbReference>
<evidence type="ECO:0008006" key="3">
    <source>
        <dbReference type="Google" id="ProtNLM"/>
    </source>
</evidence>
<evidence type="ECO:0000313" key="2">
    <source>
        <dbReference type="Proteomes" id="UP001434883"/>
    </source>
</evidence>
<protein>
    <recommendedName>
        <fullName evidence="3">Coronin</fullName>
    </recommendedName>
</protein>
<proteinExistence type="predicted"/>
<gene>
    <name evidence="1" type="ORF">XENOCAPTIV_005737</name>
</gene>